<evidence type="ECO:0000313" key="3">
    <source>
        <dbReference type="EnsemblProtists" id="PYU1_T012067"/>
    </source>
</evidence>
<dbReference type="Pfam" id="PF00225">
    <property type="entry name" value="Kinesin"/>
    <property type="match status" value="1"/>
</dbReference>
<protein>
    <recommendedName>
        <fullName evidence="2">Kinesin motor domain-containing protein</fullName>
    </recommendedName>
</protein>
<dbReference type="InterPro" id="IPR001752">
    <property type="entry name" value="Kinesin_motor_dom"/>
</dbReference>
<dbReference type="GO" id="GO:0007018">
    <property type="term" value="P:microtubule-based movement"/>
    <property type="evidence" value="ECO:0007669"/>
    <property type="project" value="InterPro"/>
</dbReference>
<dbReference type="InterPro" id="IPR027417">
    <property type="entry name" value="P-loop_NTPase"/>
</dbReference>
<dbReference type="InterPro" id="IPR036961">
    <property type="entry name" value="Kinesin_motor_dom_sf"/>
</dbReference>
<dbReference type="GO" id="GO:0007052">
    <property type="term" value="P:mitotic spindle organization"/>
    <property type="evidence" value="ECO:0007669"/>
    <property type="project" value="TreeGrafter"/>
</dbReference>
<feature type="binding site" evidence="1">
    <location>
        <begin position="102"/>
        <end position="109"/>
    </location>
    <ligand>
        <name>ATP</name>
        <dbReference type="ChEBI" id="CHEBI:30616"/>
    </ligand>
</feature>
<dbReference type="HOGENOM" id="CLU_001485_30_0_1"/>
<evidence type="ECO:0000313" key="4">
    <source>
        <dbReference type="Proteomes" id="UP000019132"/>
    </source>
</evidence>
<dbReference type="InParanoid" id="K3X4B8"/>
<keyword evidence="1" id="KW-0547">Nucleotide-binding</keyword>
<name>K3X4B8_GLOUD</name>
<sequence>MDHKVTTDYTRLLANANVKVYVRARPCADGQKPPEDMFERNRDTQKNIVIKNTESMQYGNHAFSFDHIYWTDTSQATLFETTSKPLVDYALKGINSCCFAYGQTGSGKTFSFVYLVRCAKLCAQHFW</sequence>
<dbReference type="Proteomes" id="UP000019132">
    <property type="component" value="Unassembled WGS sequence"/>
</dbReference>
<reference evidence="3" key="3">
    <citation type="submission" date="2015-02" db="UniProtKB">
        <authorList>
            <consortium name="EnsemblProtists"/>
        </authorList>
    </citation>
    <scope>IDENTIFICATION</scope>
    <source>
        <strain evidence="3">DAOM BR144</strain>
    </source>
</reference>
<keyword evidence="4" id="KW-1185">Reference proteome</keyword>
<dbReference type="GO" id="GO:0008017">
    <property type="term" value="F:microtubule binding"/>
    <property type="evidence" value="ECO:0007669"/>
    <property type="project" value="InterPro"/>
</dbReference>
<dbReference type="GO" id="GO:0003777">
    <property type="term" value="F:microtubule motor activity"/>
    <property type="evidence" value="ECO:0007669"/>
    <property type="project" value="InterPro"/>
</dbReference>
<dbReference type="GO" id="GO:0051231">
    <property type="term" value="P:spindle elongation"/>
    <property type="evidence" value="ECO:0007669"/>
    <property type="project" value="TreeGrafter"/>
</dbReference>
<dbReference type="AlphaFoldDB" id="K3X4B8"/>
<dbReference type="Gene3D" id="3.40.850.10">
    <property type="entry name" value="Kinesin motor domain"/>
    <property type="match status" value="1"/>
</dbReference>
<dbReference type="OMA" id="NTESMQY"/>
<dbReference type="InterPro" id="IPR027640">
    <property type="entry name" value="Kinesin-like_fam"/>
</dbReference>
<reference evidence="4" key="2">
    <citation type="submission" date="2010-04" db="EMBL/GenBank/DDBJ databases">
        <authorList>
            <person name="Buell R."/>
            <person name="Hamilton J."/>
            <person name="Hostetler J."/>
        </authorList>
    </citation>
    <scope>NUCLEOTIDE SEQUENCE [LARGE SCALE GENOMIC DNA]</scope>
    <source>
        <strain evidence="4">DAOM:BR144</strain>
    </source>
</reference>
<dbReference type="PANTHER" id="PTHR47969:SF33">
    <property type="entry name" value="KINESIN-LIKE PROTEIN"/>
    <property type="match status" value="1"/>
</dbReference>
<dbReference type="EMBL" id="GL376621">
    <property type="status" value="NOT_ANNOTATED_CDS"/>
    <property type="molecule type" value="Genomic_DNA"/>
</dbReference>
<dbReference type="GO" id="GO:0005524">
    <property type="term" value="F:ATP binding"/>
    <property type="evidence" value="ECO:0007669"/>
    <property type="project" value="UniProtKB-UniRule"/>
</dbReference>
<dbReference type="STRING" id="431595.K3X4B8"/>
<feature type="domain" description="Kinesin motor" evidence="2">
    <location>
        <begin position="17"/>
        <end position="127"/>
    </location>
</feature>
<dbReference type="GO" id="GO:0005875">
    <property type="term" value="C:microtubule associated complex"/>
    <property type="evidence" value="ECO:0007669"/>
    <property type="project" value="TreeGrafter"/>
</dbReference>
<keyword evidence="1" id="KW-0067">ATP-binding</keyword>
<dbReference type="PROSITE" id="PS50067">
    <property type="entry name" value="KINESIN_MOTOR_2"/>
    <property type="match status" value="1"/>
</dbReference>
<evidence type="ECO:0000256" key="1">
    <source>
        <dbReference type="PROSITE-ProRule" id="PRU00283"/>
    </source>
</evidence>
<dbReference type="VEuPathDB" id="FungiDB:PYU1_G012041"/>
<keyword evidence="1" id="KW-0505">Motor protein</keyword>
<accession>K3X4B8</accession>
<dbReference type="eggNOG" id="KOG0239">
    <property type="taxonomic scope" value="Eukaryota"/>
</dbReference>
<organism evidence="3 4">
    <name type="scientific">Globisporangium ultimum (strain ATCC 200006 / CBS 805.95 / DAOM BR144)</name>
    <name type="common">Pythium ultimum</name>
    <dbReference type="NCBI Taxonomy" id="431595"/>
    <lineage>
        <taxon>Eukaryota</taxon>
        <taxon>Sar</taxon>
        <taxon>Stramenopiles</taxon>
        <taxon>Oomycota</taxon>
        <taxon>Peronosporomycetes</taxon>
        <taxon>Pythiales</taxon>
        <taxon>Pythiaceae</taxon>
        <taxon>Globisporangium</taxon>
    </lineage>
</organism>
<proteinExistence type="inferred from homology"/>
<dbReference type="SUPFAM" id="SSF52540">
    <property type="entry name" value="P-loop containing nucleoside triphosphate hydrolases"/>
    <property type="match status" value="1"/>
</dbReference>
<dbReference type="EnsemblProtists" id="PYU1_T012067">
    <property type="protein sequence ID" value="PYU1_T012067"/>
    <property type="gene ID" value="PYU1_G012041"/>
</dbReference>
<reference evidence="4" key="1">
    <citation type="journal article" date="2010" name="Genome Biol.">
        <title>Genome sequence of the necrotrophic plant pathogen Pythium ultimum reveals original pathogenicity mechanisms and effector repertoire.</title>
        <authorList>
            <person name="Levesque C.A."/>
            <person name="Brouwer H."/>
            <person name="Cano L."/>
            <person name="Hamilton J.P."/>
            <person name="Holt C."/>
            <person name="Huitema E."/>
            <person name="Raffaele S."/>
            <person name="Robideau G.P."/>
            <person name="Thines M."/>
            <person name="Win J."/>
            <person name="Zerillo M.M."/>
            <person name="Beakes G.W."/>
            <person name="Boore J.L."/>
            <person name="Busam D."/>
            <person name="Dumas B."/>
            <person name="Ferriera S."/>
            <person name="Fuerstenberg S.I."/>
            <person name="Gachon C.M."/>
            <person name="Gaulin E."/>
            <person name="Govers F."/>
            <person name="Grenville-Briggs L."/>
            <person name="Horner N."/>
            <person name="Hostetler J."/>
            <person name="Jiang R.H."/>
            <person name="Johnson J."/>
            <person name="Krajaejun T."/>
            <person name="Lin H."/>
            <person name="Meijer H.J."/>
            <person name="Moore B."/>
            <person name="Morris P."/>
            <person name="Phuntmart V."/>
            <person name="Puiu D."/>
            <person name="Shetty J."/>
            <person name="Stajich J.E."/>
            <person name="Tripathy S."/>
            <person name="Wawra S."/>
            <person name="van West P."/>
            <person name="Whitty B.R."/>
            <person name="Coutinho P.M."/>
            <person name="Henrissat B."/>
            <person name="Martin F."/>
            <person name="Thomas P.D."/>
            <person name="Tyler B.M."/>
            <person name="De Vries R.P."/>
            <person name="Kamoun S."/>
            <person name="Yandell M."/>
            <person name="Tisserat N."/>
            <person name="Buell C.R."/>
        </authorList>
    </citation>
    <scope>NUCLEOTIDE SEQUENCE</scope>
    <source>
        <strain evidence="4">DAOM:BR144</strain>
    </source>
</reference>
<evidence type="ECO:0000259" key="2">
    <source>
        <dbReference type="PROSITE" id="PS50067"/>
    </source>
</evidence>
<comment type="similarity">
    <text evidence="1">Belongs to the TRAFAC class myosin-kinesin ATPase superfamily. Kinesin family.</text>
</comment>
<dbReference type="PANTHER" id="PTHR47969">
    <property type="entry name" value="CHROMOSOME-ASSOCIATED KINESIN KIF4A-RELATED"/>
    <property type="match status" value="1"/>
</dbReference>